<evidence type="ECO:0000256" key="4">
    <source>
        <dbReference type="ARBA" id="ARBA00022729"/>
    </source>
</evidence>
<dbReference type="Gene3D" id="3.30.870.30">
    <property type="entry name" value="MITD, C-terminal phospholipase D-like domain"/>
    <property type="match status" value="1"/>
</dbReference>
<feature type="compositionally biased region" description="Basic residues" evidence="6">
    <location>
        <begin position="444"/>
        <end position="463"/>
    </location>
</feature>
<dbReference type="Proteomes" id="UP001497482">
    <property type="component" value="Chromosome 15"/>
</dbReference>
<evidence type="ECO:0000259" key="7">
    <source>
        <dbReference type="SMART" id="SM00745"/>
    </source>
</evidence>
<dbReference type="GO" id="GO:0006487">
    <property type="term" value="P:protein N-linked glycosylation"/>
    <property type="evidence" value="ECO:0007669"/>
    <property type="project" value="TreeGrafter"/>
</dbReference>
<evidence type="ECO:0000256" key="2">
    <source>
        <dbReference type="ARBA" id="ARBA00009230"/>
    </source>
</evidence>
<dbReference type="CDD" id="cd02685">
    <property type="entry name" value="MIT_C"/>
    <property type="match status" value="1"/>
</dbReference>
<gene>
    <name evidence="8" type="ORF">KC01_LOCUS12730</name>
</gene>
<feature type="compositionally biased region" description="Pro residues" evidence="6">
    <location>
        <begin position="403"/>
        <end position="415"/>
    </location>
</feature>
<feature type="compositionally biased region" description="Polar residues" evidence="6">
    <location>
        <begin position="898"/>
        <end position="914"/>
    </location>
</feature>
<feature type="region of interest" description="Disordered" evidence="6">
    <location>
        <begin position="399"/>
        <end position="424"/>
    </location>
</feature>
<dbReference type="InterPro" id="IPR038113">
    <property type="entry name" value="MITD1_C_sf"/>
</dbReference>
<keyword evidence="4" id="KW-0732">Signal</keyword>
<dbReference type="CDD" id="cd02683">
    <property type="entry name" value="MIT_1"/>
    <property type="match status" value="1"/>
</dbReference>
<evidence type="ECO:0000256" key="5">
    <source>
        <dbReference type="ARBA" id="ARBA00023180"/>
    </source>
</evidence>
<feature type="compositionally biased region" description="Polar residues" evidence="6">
    <location>
        <begin position="853"/>
        <end position="887"/>
    </location>
</feature>
<keyword evidence="3" id="KW-0964">Secreted</keyword>
<dbReference type="InterPro" id="IPR028030">
    <property type="entry name" value="DUF4592"/>
</dbReference>
<feature type="region of interest" description="Disordered" evidence="6">
    <location>
        <begin position="489"/>
        <end position="525"/>
    </location>
</feature>
<dbReference type="InterPro" id="IPR055343">
    <property type="entry name" value="CREG_beta-barrel"/>
</dbReference>
<evidence type="ECO:0000256" key="1">
    <source>
        <dbReference type="ARBA" id="ARBA00004613"/>
    </source>
</evidence>
<evidence type="ECO:0000256" key="6">
    <source>
        <dbReference type="SAM" id="MobiDB-lite"/>
    </source>
</evidence>
<dbReference type="InterPro" id="IPR057279">
    <property type="entry name" value="MGAT4"/>
</dbReference>
<dbReference type="GO" id="GO:0005793">
    <property type="term" value="C:endoplasmic reticulum-Golgi intermediate compartment"/>
    <property type="evidence" value="ECO:0007669"/>
    <property type="project" value="TreeGrafter"/>
</dbReference>
<dbReference type="Pfam" id="PF13883">
    <property type="entry name" value="CREG_beta-barrel"/>
    <property type="match status" value="1"/>
</dbReference>
<evidence type="ECO:0000256" key="3">
    <source>
        <dbReference type="ARBA" id="ARBA00022525"/>
    </source>
</evidence>
<dbReference type="Pfam" id="PF16565">
    <property type="entry name" value="MIT_C"/>
    <property type="match status" value="1"/>
</dbReference>
<dbReference type="GO" id="GO:0005795">
    <property type="term" value="C:Golgi stack"/>
    <property type="evidence" value="ECO:0007669"/>
    <property type="project" value="TreeGrafter"/>
</dbReference>
<dbReference type="EMBL" id="OZ035837">
    <property type="protein sequence ID" value="CAL1582039.1"/>
    <property type="molecule type" value="Genomic_DNA"/>
</dbReference>
<dbReference type="GO" id="GO:0008375">
    <property type="term" value="F:acetylglucosaminyltransferase activity"/>
    <property type="evidence" value="ECO:0007669"/>
    <property type="project" value="TreeGrafter"/>
</dbReference>
<feature type="compositionally biased region" description="Low complexity" evidence="6">
    <location>
        <begin position="915"/>
        <end position="926"/>
    </location>
</feature>
<evidence type="ECO:0000313" key="9">
    <source>
        <dbReference type="Proteomes" id="UP001497482"/>
    </source>
</evidence>
<dbReference type="Pfam" id="PF15262">
    <property type="entry name" value="DUF4592"/>
    <property type="match status" value="1"/>
</dbReference>
<sequence>MEASAVSLLKRAVELDQSGRFQESLVCYQEGIQLLMDVLKAVKEESKRGHYREKIKGYMDRAEQIKCHINKLKEDGKYHEQIKIAADATGYSYETLFRSYISSALTEVWVEDPYIRHTHQLYNFLRFCEMLIKSLGNVKRIHLLTSQEENDSQQSSALAEIEESLVSLGVTLDVDYSSTIHDREIRFDNGWIIKIGRGLDYFKRPKGRFSIGYCDYDLRQCHETTLLPQTRQMETFVGETEESTEDSSGRKKSKLKSFKSRFFGKSKKGGGSSRKLSQSASDIAAEEALGSDENLADCNPGAMGSRAFSHDSIFLADQALTESEPTRVVSQENVHVKIKALQEKLQQQKFHLGPPPTIPPVKRSEDQTKQPEVEHTRGQEMTEQYAVTQENLNKELLQISSNPTPPCTKPAPMTSPPKASSPIEEASLDLCSPVQFTSLDTSAARHRLSVKPRNQRASSKRRHTAVDSTAQISDLIISDTLAEEKERTEFQENILRPKAPKPADAPLRPHSSFIPSESKGKSHSSEQFDINLFKDTQNKAGNVKAQTTPSEQLSLSPGVILRAKVELDKTSAIKRPLPGSGSFHLSASKRREEEDRPRSGSFTGVREHWMKTEEKRLGTGSNIEPKVDVKPDGVALMVGRGETWMIKDKLRKVELVREVQSKVTDTGDHAAAVKEEDKEEATTTFGVKLRSTSQSVRLRPETTSNECLKSAVMEEEQLKQDSSDTGPVSSKASPADTAQEVSTAPAPVTTPQVSAEAPPSQVKGVSERPQPHATSTSWMSMAKEKTRSLQNLFTSKLPKEFNGGISAACSTTQTPNIEPQIQETKSMNEPVSKTEEQKAPAQQNTAQLTKVSQTASTESVKGNIWTSQSPLRSVRQQESTAQSNTVLSSSPGSPQSPLWTTRSLRSTGVAFTQDTTSASKTSTTPAEETEGGSVWGGSFPSCPAEVRVVRTRVLQKLEHIHSPTSMKALYLSLAAFTAVLCVCGGYTLRGSVSWGVSNDVVEPEDSDLSEEVAPLLVDTTGLWKKQSEGRAETVKSQQDAVVQLSSRLFSYPVKKAKASESGSPPPHQETARTARYVAHNSDWGVLSTISSHEGIKGIPFGNVFSVSDGPLDNSTGIIYFYMTPMDDSVSDLKLNPYASLTFSEAEGDFCRQMIYDPEDPRCARLTLTGKLMDVPPEDLLFAKEAMFSRHPVMAKWPVGHKWFFMRLELIQGWSADMPLHTEGSGVKSLRCRQRANSLSWSICPNGTVATAIIFFTSFLSLSWYTAWQNGKEKLIAYQREFHALKERLRVAEHRTLQRSSELNSILEQFRRAIAETNNSKDALTNFSDETQKLLKELANRKPLQIPNIYHHLPHLLNNEGSLHPAVQVGLGRTGVTMVMGIPTVKRKVKSYLSETLRSLIDKLSPEEKLDCVIIVYVGETDVDYVNSVVAGLEKEFSTELSAGLLEVISPPAAYYPDLTALKETFGDSKERVR</sequence>
<dbReference type="InterPro" id="IPR045331">
    <property type="entry name" value="MITD1_N"/>
</dbReference>
<dbReference type="SMART" id="SM00745">
    <property type="entry name" value="MIT"/>
    <property type="match status" value="1"/>
</dbReference>
<dbReference type="GO" id="GO:0005576">
    <property type="term" value="C:extracellular region"/>
    <property type="evidence" value="ECO:0007669"/>
    <property type="project" value="UniProtKB-SubCell"/>
</dbReference>
<feature type="region of interest" description="Disordered" evidence="6">
    <location>
        <begin position="853"/>
        <end position="937"/>
    </location>
</feature>
<dbReference type="Gene3D" id="2.30.110.10">
    <property type="entry name" value="Electron Transport, Fmn-binding Protein, Chain A"/>
    <property type="match status" value="1"/>
</dbReference>
<feature type="region of interest" description="Disordered" evidence="6">
    <location>
        <begin position="691"/>
        <end position="779"/>
    </location>
</feature>
<feature type="compositionally biased region" description="Basic and acidic residues" evidence="6">
    <location>
        <begin position="362"/>
        <end position="379"/>
    </location>
</feature>
<name>A0AAV2K3M3_KNICA</name>
<dbReference type="InterPro" id="IPR006759">
    <property type="entry name" value="Glyco_transf_54"/>
</dbReference>
<keyword evidence="5" id="KW-0325">Glycoprotein</keyword>
<keyword evidence="9" id="KW-1185">Reference proteome</keyword>
<dbReference type="PANTHER" id="PTHR12062">
    <property type="entry name" value="N-ACETYLGLUCOSAMINYLTRANSFERASE VI"/>
    <property type="match status" value="1"/>
</dbReference>
<dbReference type="Pfam" id="PF04212">
    <property type="entry name" value="MIT"/>
    <property type="match status" value="1"/>
</dbReference>
<feature type="region of interest" description="Disordered" evidence="6">
    <location>
        <begin position="573"/>
        <end position="605"/>
    </location>
</feature>
<feature type="compositionally biased region" description="Polar residues" evidence="6">
    <location>
        <begin position="691"/>
        <end position="707"/>
    </location>
</feature>
<feature type="region of interest" description="Disordered" evidence="6">
    <location>
        <begin position="443"/>
        <end position="466"/>
    </location>
</feature>
<feature type="compositionally biased region" description="Basic and acidic residues" evidence="6">
    <location>
        <begin position="589"/>
        <end position="598"/>
    </location>
</feature>
<dbReference type="InterPro" id="IPR012349">
    <property type="entry name" value="Split_barrel_FMN-bd"/>
</dbReference>
<dbReference type="Gene3D" id="1.20.58.80">
    <property type="entry name" value="Phosphotransferase system, lactose/cellobiose-type IIA subunit"/>
    <property type="match status" value="1"/>
</dbReference>
<organism evidence="8 9">
    <name type="scientific">Knipowitschia caucasica</name>
    <name type="common">Caucasian dwarf goby</name>
    <name type="synonym">Pomatoschistus caucasicus</name>
    <dbReference type="NCBI Taxonomy" id="637954"/>
    <lineage>
        <taxon>Eukaryota</taxon>
        <taxon>Metazoa</taxon>
        <taxon>Chordata</taxon>
        <taxon>Craniata</taxon>
        <taxon>Vertebrata</taxon>
        <taxon>Euteleostomi</taxon>
        <taxon>Actinopterygii</taxon>
        <taxon>Neopterygii</taxon>
        <taxon>Teleostei</taxon>
        <taxon>Neoteleostei</taxon>
        <taxon>Acanthomorphata</taxon>
        <taxon>Gobiaria</taxon>
        <taxon>Gobiiformes</taxon>
        <taxon>Gobioidei</taxon>
        <taxon>Gobiidae</taxon>
        <taxon>Gobiinae</taxon>
        <taxon>Knipowitschia</taxon>
    </lineage>
</organism>
<feature type="domain" description="MIT" evidence="7">
    <location>
        <begin position="2"/>
        <end position="76"/>
    </location>
</feature>
<evidence type="ECO:0000313" key="8">
    <source>
        <dbReference type="EMBL" id="CAL1582039.1"/>
    </source>
</evidence>
<feature type="compositionally biased region" description="Polar residues" evidence="6">
    <location>
        <begin position="723"/>
        <end position="732"/>
    </location>
</feature>
<feature type="compositionally biased region" description="Low complexity" evidence="6">
    <location>
        <begin position="888"/>
        <end position="897"/>
    </location>
</feature>
<dbReference type="FunFam" id="2.30.110.10:FF:000004">
    <property type="entry name" value="Cellular repressor of E1A-stimulated genes 1"/>
    <property type="match status" value="1"/>
</dbReference>
<reference evidence="8 9" key="1">
    <citation type="submission" date="2024-04" db="EMBL/GenBank/DDBJ databases">
        <authorList>
            <person name="Waldvogel A.-M."/>
            <person name="Schoenle A."/>
        </authorList>
    </citation>
    <scope>NUCLEOTIDE SEQUENCE [LARGE SCALE GENOMIC DNA]</scope>
</reference>
<comment type="subcellular location">
    <subcellularLocation>
        <location evidence="1">Secreted</location>
    </subcellularLocation>
</comment>
<dbReference type="GO" id="GO:0005783">
    <property type="term" value="C:endoplasmic reticulum"/>
    <property type="evidence" value="ECO:0007669"/>
    <property type="project" value="TreeGrafter"/>
</dbReference>
<dbReference type="SUPFAM" id="SSF50475">
    <property type="entry name" value="FMN-binding split barrel"/>
    <property type="match status" value="1"/>
</dbReference>
<proteinExistence type="inferred from homology"/>
<accession>A0AAV2K3M3</accession>
<protein>
    <recommendedName>
        <fullName evidence="7">MIT domain-containing protein</fullName>
    </recommendedName>
</protein>
<dbReference type="InterPro" id="IPR007330">
    <property type="entry name" value="MIT_dom"/>
</dbReference>
<dbReference type="PANTHER" id="PTHR12062:SF4">
    <property type="entry name" value="ALPHA-1,3-MANNOSYL-GLYCOPROTEIN 4-BETA-N-ACETYLGLUCOSAMINYLTRANSFERASE A"/>
    <property type="match status" value="1"/>
</dbReference>
<comment type="similarity">
    <text evidence="2">Belongs to the CREG family.</text>
</comment>
<feature type="region of interest" description="Disordered" evidence="6">
    <location>
        <begin position="350"/>
        <end position="379"/>
    </location>
</feature>
<dbReference type="InterPro" id="IPR036181">
    <property type="entry name" value="MIT_dom_sf"/>
</dbReference>
<feature type="region of interest" description="Disordered" evidence="6">
    <location>
        <begin position="232"/>
        <end position="253"/>
    </location>
</feature>
<dbReference type="Pfam" id="PF04666">
    <property type="entry name" value="MGAT4_cons"/>
    <property type="match status" value="1"/>
</dbReference>
<dbReference type="InterPro" id="IPR032341">
    <property type="entry name" value="MITD1_C"/>
</dbReference>
<dbReference type="SUPFAM" id="SSF116846">
    <property type="entry name" value="MIT domain"/>
    <property type="match status" value="1"/>
</dbReference>